<dbReference type="EMBL" id="JAMXQV010000036">
    <property type="protein sequence ID" value="MCR6489833.1"/>
    <property type="molecule type" value="Genomic_DNA"/>
</dbReference>
<dbReference type="Proteomes" id="UP001144096">
    <property type="component" value="Unassembled WGS sequence"/>
</dbReference>
<comment type="caution">
    <text evidence="1">The sequence shown here is derived from an EMBL/GenBank/DDBJ whole genome shotgun (WGS) entry which is preliminary data.</text>
</comment>
<reference evidence="1" key="1">
    <citation type="submission" date="2022-06" db="EMBL/GenBank/DDBJ databases">
        <title>Amycolatopsis iheyaensis sp. nov., a new species of the genus Amycolatopsis isolated from soil in Iheya island, Japan.</title>
        <authorList>
            <person name="Ngamcharungchit C."/>
            <person name="Kanto H."/>
            <person name="Take A."/>
            <person name="Intra B."/>
            <person name="Matsumoto A."/>
            <person name="Panbangred W."/>
            <person name="Inahashi Y."/>
        </authorList>
    </citation>
    <scope>NUCLEOTIDE SEQUENCE</scope>
    <source>
        <strain evidence="1">OK19-0408</strain>
    </source>
</reference>
<organism evidence="1 2">
    <name type="scientific">Amycolatopsis iheyensis</name>
    <dbReference type="NCBI Taxonomy" id="2945988"/>
    <lineage>
        <taxon>Bacteria</taxon>
        <taxon>Bacillati</taxon>
        <taxon>Actinomycetota</taxon>
        <taxon>Actinomycetes</taxon>
        <taxon>Pseudonocardiales</taxon>
        <taxon>Pseudonocardiaceae</taxon>
        <taxon>Amycolatopsis</taxon>
    </lineage>
</organism>
<dbReference type="RefSeq" id="WP_257926402.1">
    <property type="nucleotide sequence ID" value="NZ_JAMXQV010000036.1"/>
</dbReference>
<protein>
    <submittedName>
        <fullName evidence="1">Uncharacterized protein</fullName>
    </submittedName>
</protein>
<sequence length="85" mass="9356">MDRVLARMAEGICPRCDAALGDFPARSRATEDRCIRVCGECGSHEGAHALAQPTETEPIADWPLDASEVRAQFQTVLRHLEHPTD</sequence>
<gene>
    <name evidence="1" type="ORF">M8542_44180</name>
</gene>
<name>A0A9X2SQK9_9PSEU</name>
<proteinExistence type="predicted"/>
<keyword evidence="2" id="KW-1185">Reference proteome</keyword>
<dbReference type="AlphaFoldDB" id="A0A9X2SQK9"/>
<accession>A0A9X2SQK9</accession>
<evidence type="ECO:0000313" key="1">
    <source>
        <dbReference type="EMBL" id="MCR6489833.1"/>
    </source>
</evidence>
<evidence type="ECO:0000313" key="2">
    <source>
        <dbReference type="Proteomes" id="UP001144096"/>
    </source>
</evidence>